<dbReference type="Proteomes" id="UP001241377">
    <property type="component" value="Unassembled WGS sequence"/>
</dbReference>
<sequence length="864" mass="93239">MGRGKIKKIKPVSLQARKAAIAQQQQLQAQKAALERQIAEERSKQARLQREIEEKERLVRGLERVGAQAEEAYSYSAPWNSRDPNHQQQQQQRRRQEHHTTQHVDSLVPISDKALSMLNHMLGNRGLMQRDPATGTIDVVLGQETLASSSSAAAAAGEGEANAETREALAEAMAAMKAAAHVAKALPLMMLKSAAESMAQHGGNGGQWTSASPSQQAFNNNDDDDGDDDDDVDTVEPHMFLDPRMMEEHLHEFRAMLEDPEERVRLGVGFEMLGWAVGGGGGEHHTAVGSDGQVPGETLYLADKDDGRMAKPRNGHKGNGARTAHDLDPVPTLEDMLNLPIFNNEAAPDLPFSSVGVSFRSSPLFGKSISSNDAHAHAHHSQATSGELFLDSTGGAGTGTKPMDLHNFDLMQDFLSSAPGMLNRPLFGGGGGGARGKGKEDGSSSSSSSIEVSIDLRGQAYGAPSARHPPAATDRGGVGGGEMTASEAVKAVTELLEASSRKLQKVTGEHGHGQGGKMDGEAGHLARMMGAKVGDVVDGRVDSGQQQQCGTIPLHHAQSSAHPPRTVVPSSADISDIPLAAANAILEARAIFSRAAAAVLDDADQSDTDAISVEGDPNAFDDEDEAYYSDEDYEEEEYYEDGERIAYTTDDGEVSSRYMSSDGREAGGYYDSEEDDGEGEDDEDYAKEEQGGDHAQRPRQISGIPQHSVHATQVQTNTTNEHTSPGDQPVPSSTPTTRSQATPSTTHLPATHQQQQQHNPVSGAQMLEILKRMTPEERHDYQAALIREHQMEYERTQREIEEQSQSPPHPQVRSQQQQQQQQIQTQLAQSTARSTSSIQQKTPSVLDDPAIMASPPLTRFIPRK</sequence>
<evidence type="ECO:0000313" key="2">
    <source>
        <dbReference type="Proteomes" id="UP001241377"/>
    </source>
</evidence>
<gene>
    <name evidence="1" type="ORF">QFC19_004548</name>
</gene>
<protein>
    <submittedName>
        <fullName evidence="1">Uncharacterized protein</fullName>
    </submittedName>
</protein>
<organism evidence="1 2">
    <name type="scientific">Naganishia cerealis</name>
    <dbReference type="NCBI Taxonomy" id="610337"/>
    <lineage>
        <taxon>Eukaryota</taxon>
        <taxon>Fungi</taxon>
        <taxon>Dikarya</taxon>
        <taxon>Basidiomycota</taxon>
        <taxon>Agaricomycotina</taxon>
        <taxon>Tremellomycetes</taxon>
        <taxon>Filobasidiales</taxon>
        <taxon>Filobasidiaceae</taxon>
        <taxon>Naganishia</taxon>
    </lineage>
</organism>
<accession>A0ACC2VW31</accession>
<reference evidence="1" key="1">
    <citation type="submission" date="2023-04" db="EMBL/GenBank/DDBJ databases">
        <title>Draft Genome sequencing of Naganishia species isolated from polar environments using Oxford Nanopore Technology.</title>
        <authorList>
            <person name="Leo P."/>
            <person name="Venkateswaran K."/>
        </authorList>
    </citation>
    <scope>NUCLEOTIDE SEQUENCE</scope>
    <source>
        <strain evidence="1">MNA-CCFEE 5261</strain>
    </source>
</reference>
<proteinExistence type="predicted"/>
<comment type="caution">
    <text evidence="1">The sequence shown here is derived from an EMBL/GenBank/DDBJ whole genome shotgun (WGS) entry which is preliminary data.</text>
</comment>
<dbReference type="EMBL" id="JASBWR010000048">
    <property type="protein sequence ID" value="KAJ9102991.1"/>
    <property type="molecule type" value="Genomic_DNA"/>
</dbReference>
<name>A0ACC2VW31_9TREE</name>
<evidence type="ECO:0000313" key="1">
    <source>
        <dbReference type="EMBL" id="KAJ9102991.1"/>
    </source>
</evidence>
<keyword evidence="2" id="KW-1185">Reference proteome</keyword>